<dbReference type="KEGG" id="cyc:PCC7424_4458"/>
<dbReference type="InterPro" id="IPR010985">
    <property type="entry name" value="Ribbon_hlx_hlx"/>
</dbReference>
<name>B7K953_GLOC7</name>
<keyword evidence="2" id="KW-1185">Reference proteome</keyword>
<evidence type="ECO:0000313" key="2">
    <source>
        <dbReference type="Proteomes" id="UP000002384"/>
    </source>
</evidence>
<sequence>MTKEKSIRVRLSDKDFERLKKYAAKKDVSMFQIIRDYIKRLPKE</sequence>
<dbReference type="EMBL" id="CP001291">
    <property type="protein sequence ID" value="ACK72822.1"/>
    <property type="molecule type" value="Genomic_DNA"/>
</dbReference>
<dbReference type="SUPFAM" id="SSF47598">
    <property type="entry name" value="Ribbon-helix-helix"/>
    <property type="match status" value="1"/>
</dbReference>
<gene>
    <name evidence="1" type="ordered locus">PCC7424_4458</name>
</gene>
<organism evidence="1 2">
    <name type="scientific">Gloeothece citriformis (strain PCC 7424)</name>
    <name type="common">Cyanothece sp. (strain PCC 7424)</name>
    <dbReference type="NCBI Taxonomy" id="65393"/>
    <lineage>
        <taxon>Bacteria</taxon>
        <taxon>Bacillati</taxon>
        <taxon>Cyanobacteriota</taxon>
        <taxon>Cyanophyceae</taxon>
        <taxon>Oscillatoriophycideae</taxon>
        <taxon>Chroococcales</taxon>
        <taxon>Aphanothecaceae</taxon>
        <taxon>Gloeothece</taxon>
        <taxon>Gloeothece citriformis</taxon>
    </lineage>
</organism>
<proteinExistence type="predicted"/>
<dbReference type="Proteomes" id="UP000002384">
    <property type="component" value="Chromosome"/>
</dbReference>
<accession>B7K953</accession>
<reference evidence="2" key="1">
    <citation type="journal article" date="2011" name="MBio">
        <title>Novel metabolic attributes of the genus Cyanothece, comprising a group of unicellular nitrogen-fixing Cyanobacteria.</title>
        <authorList>
            <person name="Bandyopadhyay A."/>
            <person name="Elvitigala T."/>
            <person name="Welsh E."/>
            <person name="Stockel J."/>
            <person name="Liberton M."/>
            <person name="Min H."/>
            <person name="Sherman L.A."/>
            <person name="Pakrasi H.B."/>
        </authorList>
    </citation>
    <scope>NUCLEOTIDE SEQUENCE [LARGE SCALE GENOMIC DNA]</scope>
    <source>
        <strain evidence="2">PCC 7424</strain>
    </source>
</reference>
<dbReference type="GO" id="GO:0006355">
    <property type="term" value="P:regulation of DNA-templated transcription"/>
    <property type="evidence" value="ECO:0007669"/>
    <property type="project" value="InterPro"/>
</dbReference>
<protein>
    <submittedName>
        <fullName evidence="1">Uncharacterized protein</fullName>
    </submittedName>
</protein>
<dbReference type="AlphaFoldDB" id="B7K953"/>
<dbReference type="HOGENOM" id="CLU_202531_2_1_3"/>
<evidence type="ECO:0000313" key="1">
    <source>
        <dbReference type="EMBL" id="ACK72822.1"/>
    </source>
</evidence>